<sequence length="107" mass="12105">MNPIKTPQYTPYSPYHPIPRTTHPPQTPYRLAPWLHYQLPKAASAAEPNYLIRWRPATASDRPRPPPGPAHYLIRRLSNQIGAVARRVIRVQQRLRLGLDLGGASAV</sequence>
<reference evidence="2 3" key="1">
    <citation type="submission" date="2018-02" db="EMBL/GenBank/DDBJ databases">
        <title>The genomes of Aspergillus section Nigri reveals drivers in fungal speciation.</title>
        <authorList>
            <consortium name="DOE Joint Genome Institute"/>
            <person name="Vesth T.C."/>
            <person name="Nybo J."/>
            <person name="Theobald S."/>
            <person name="Brandl J."/>
            <person name="Frisvad J.C."/>
            <person name="Nielsen K.F."/>
            <person name="Lyhne E.K."/>
            <person name="Kogle M.E."/>
            <person name="Kuo A."/>
            <person name="Riley R."/>
            <person name="Clum A."/>
            <person name="Nolan M."/>
            <person name="Lipzen A."/>
            <person name="Salamov A."/>
            <person name="Henrissat B."/>
            <person name="Wiebenga A."/>
            <person name="De vries R.P."/>
            <person name="Grigoriev I.V."/>
            <person name="Mortensen U.H."/>
            <person name="Andersen M.R."/>
            <person name="Baker S.E."/>
        </authorList>
    </citation>
    <scope>NUCLEOTIDE SEQUENCE [LARGE SCALE GENOMIC DNA]</scope>
    <source>
        <strain evidence="2 3">CBS 114.80</strain>
    </source>
</reference>
<proteinExistence type="predicted"/>
<organism evidence="2 3">
    <name type="scientific">Aspergillus indologenus CBS 114.80</name>
    <dbReference type="NCBI Taxonomy" id="1450541"/>
    <lineage>
        <taxon>Eukaryota</taxon>
        <taxon>Fungi</taxon>
        <taxon>Dikarya</taxon>
        <taxon>Ascomycota</taxon>
        <taxon>Pezizomycotina</taxon>
        <taxon>Eurotiomycetes</taxon>
        <taxon>Eurotiomycetidae</taxon>
        <taxon>Eurotiales</taxon>
        <taxon>Aspergillaceae</taxon>
        <taxon>Aspergillus</taxon>
        <taxon>Aspergillus subgen. Circumdati</taxon>
    </lineage>
</organism>
<name>A0A2V5IT38_9EURO</name>
<feature type="region of interest" description="Disordered" evidence="1">
    <location>
        <begin position="1"/>
        <end position="24"/>
    </location>
</feature>
<feature type="compositionally biased region" description="Polar residues" evidence="1">
    <location>
        <begin position="1"/>
        <end position="11"/>
    </location>
</feature>
<gene>
    <name evidence="2" type="ORF">BP00DRAFT_446207</name>
</gene>
<evidence type="ECO:0000313" key="3">
    <source>
        <dbReference type="Proteomes" id="UP000248817"/>
    </source>
</evidence>
<dbReference type="AlphaFoldDB" id="A0A2V5IT38"/>
<keyword evidence="3" id="KW-1185">Reference proteome</keyword>
<evidence type="ECO:0000313" key="2">
    <source>
        <dbReference type="EMBL" id="PYI31790.1"/>
    </source>
</evidence>
<accession>A0A2V5IT38</accession>
<dbReference type="Proteomes" id="UP000248817">
    <property type="component" value="Unassembled WGS sequence"/>
</dbReference>
<dbReference type="EMBL" id="KZ825499">
    <property type="protein sequence ID" value="PYI31790.1"/>
    <property type="molecule type" value="Genomic_DNA"/>
</dbReference>
<evidence type="ECO:0000256" key="1">
    <source>
        <dbReference type="SAM" id="MobiDB-lite"/>
    </source>
</evidence>
<protein>
    <submittedName>
        <fullName evidence="2">Uncharacterized protein</fullName>
    </submittedName>
</protein>